<keyword evidence="8" id="KW-1185">Reference proteome</keyword>
<evidence type="ECO:0000256" key="3">
    <source>
        <dbReference type="ARBA" id="ARBA00022490"/>
    </source>
</evidence>
<evidence type="ECO:0000256" key="6">
    <source>
        <dbReference type="SAM" id="MobiDB-lite"/>
    </source>
</evidence>
<proteinExistence type="inferred from homology"/>
<evidence type="ECO:0000313" key="7">
    <source>
        <dbReference type="EMBL" id="RXM28573.1"/>
    </source>
</evidence>
<evidence type="ECO:0000256" key="1">
    <source>
        <dbReference type="ARBA" id="ARBA00004496"/>
    </source>
</evidence>
<dbReference type="AlphaFoldDB" id="A0A444U058"/>
<reference evidence="7 8" key="1">
    <citation type="submission" date="2019-01" db="EMBL/GenBank/DDBJ databases">
        <title>Draft Genome and Complete Hox-Cluster Characterization of the Sterlet Sturgeon (Acipenser ruthenus).</title>
        <authorList>
            <person name="Wei Q."/>
        </authorList>
    </citation>
    <scope>NUCLEOTIDE SEQUENCE [LARGE SCALE GENOMIC DNA]</scope>
    <source>
        <strain evidence="7">WHYD16114868_AA</strain>
        <tissue evidence="7">Blood</tissue>
    </source>
</reference>
<dbReference type="InterPro" id="IPR019376">
    <property type="entry name" value="Myeloid_leukemia_factor"/>
</dbReference>
<feature type="region of interest" description="Disordered" evidence="6">
    <location>
        <begin position="180"/>
        <end position="201"/>
    </location>
</feature>
<keyword evidence="5" id="KW-0175">Coiled coil</keyword>
<protein>
    <submittedName>
        <fullName evidence="7">Myeloid leukemia factor 1</fullName>
    </submittedName>
</protein>
<gene>
    <name evidence="7" type="ORF">EOD39_2552</name>
</gene>
<dbReference type="EMBL" id="SCEB01215616">
    <property type="protein sequence ID" value="RXM28573.1"/>
    <property type="molecule type" value="Genomic_DNA"/>
</dbReference>
<evidence type="ECO:0000256" key="4">
    <source>
        <dbReference type="ARBA" id="ARBA00022553"/>
    </source>
</evidence>
<dbReference type="PANTHER" id="PTHR13105">
    <property type="entry name" value="MYELOID LEUKEMIA FACTOR"/>
    <property type="match status" value="1"/>
</dbReference>
<organism evidence="7 8">
    <name type="scientific">Acipenser ruthenus</name>
    <name type="common">Sterlet sturgeon</name>
    <dbReference type="NCBI Taxonomy" id="7906"/>
    <lineage>
        <taxon>Eukaryota</taxon>
        <taxon>Metazoa</taxon>
        <taxon>Chordata</taxon>
        <taxon>Craniata</taxon>
        <taxon>Vertebrata</taxon>
        <taxon>Euteleostomi</taxon>
        <taxon>Actinopterygii</taxon>
        <taxon>Chondrostei</taxon>
        <taxon>Acipenseriformes</taxon>
        <taxon>Acipenseridae</taxon>
        <taxon>Acipenser</taxon>
    </lineage>
</organism>
<sequence>MVLPTSLSCSPRLGAETDEVLKAKEKKEEEARKKKEDEQSTLAEQVKRVKDIEAIESDSFVAQVFISTRDNKKSTESTESGQDLACPVLSTCDDEQELPSIPTAIQYQENDSLAHPNAPDGRSPFSMVDSMMANMRNMMRDMHRNIDNFSLDSNAHSFSSSSVMMYSKVGDEHAKVFQASSQTRRVPGGIKETRRSLKDSESGIEKMAIGHHIHDRAHVIAQSQNKKTGDQERNEEFLNLEETEAQSFEEEWQRGVSKFKPSVPLSHLEAPKHRTVHRAVIAKPDDTARR</sequence>
<keyword evidence="4" id="KW-0597">Phosphoprotein</keyword>
<evidence type="ECO:0000313" key="8">
    <source>
        <dbReference type="Proteomes" id="UP000289886"/>
    </source>
</evidence>
<comment type="caution">
    <text evidence="7">The sequence shown here is derived from an EMBL/GenBank/DDBJ whole genome shotgun (WGS) entry which is preliminary data.</text>
</comment>
<evidence type="ECO:0000256" key="2">
    <source>
        <dbReference type="ARBA" id="ARBA00008332"/>
    </source>
</evidence>
<feature type="compositionally biased region" description="Basic and acidic residues" evidence="6">
    <location>
        <begin position="191"/>
        <end position="201"/>
    </location>
</feature>
<accession>A0A444U058</accession>
<dbReference type="Pfam" id="PF10248">
    <property type="entry name" value="Mlf1IP"/>
    <property type="match status" value="1"/>
</dbReference>
<name>A0A444U058_ACIRT</name>
<evidence type="ECO:0000256" key="5">
    <source>
        <dbReference type="SAM" id="Coils"/>
    </source>
</evidence>
<dbReference type="Proteomes" id="UP000289886">
    <property type="component" value="Unassembled WGS sequence"/>
</dbReference>
<comment type="similarity">
    <text evidence="2">Belongs to the MLF family.</text>
</comment>
<feature type="coiled-coil region" evidence="5">
    <location>
        <begin position="17"/>
        <end position="48"/>
    </location>
</feature>
<keyword evidence="3" id="KW-0963">Cytoplasm</keyword>
<comment type="subcellular location">
    <subcellularLocation>
        <location evidence="1">Cytoplasm</location>
    </subcellularLocation>
</comment>
<dbReference type="GO" id="GO:0005737">
    <property type="term" value="C:cytoplasm"/>
    <property type="evidence" value="ECO:0007669"/>
    <property type="project" value="UniProtKB-SubCell"/>
</dbReference>